<sequence length="141" mass="14844">MKKLIFGAMLAVIFAACNNNVKNQAGADSTASAVDPASAPVIKFEKDVYEFGKIKQGESVSYNFKFENTGKSPLIIKDAHATCGCTVPEFSKDPIPAGGSSVIKVVFNSAGKEGLQDKVVTIVANTIPANTQVHLIGEVVK</sequence>
<dbReference type="EMBL" id="MBTA01000025">
    <property type="protein sequence ID" value="RKD15057.1"/>
    <property type="molecule type" value="Genomic_DNA"/>
</dbReference>
<comment type="caution">
    <text evidence="1">The sequence shown here is derived from an EMBL/GenBank/DDBJ whole genome shotgun (WGS) entry which is preliminary data.</text>
</comment>
<reference evidence="1 2" key="1">
    <citation type="submission" date="2016-07" db="EMBL/GenBank/DDBJ databases">
        <title>Genome of Pelobium manganitolerans.</title>
        <authorList>
            <person name="Wu S."/>
            <person name="Wang G."/>
        </authorList>
    </citation>
    <scope>NUCLEOTIDE SEQUENCE [LARGE SCALE GENOMIC DNA]</scope>
    <source>
        <strain evidence="1 2">YS-25</strain>
    </source>
</reference>
<dbReference type="InterPro" id="IPR011467">
    <property type="entry name" value="DUF1573"/>
</dbReference>
<keyword evidence="2" id="KW-1185">Reference proteome</keyword>
<dbReference type="Pfam" id="PF07610">
    <property type="entry name" value="DUF1573"/>
    <property type="match status" value="1"/>
</dbReference>
<dbReference type="PANTHER" id="PTHR37833:SF1">
    <property type="entry name" value="SIGNAL PEPTIDE PROTEIN"/>
    <property type="match status" value="1"/>
</dbReference>
<accession>A0A419S4R3</accession>
<gene>
    <name evidence="1" type="ORF">BCY91_05880</name>
</gene>
<protein>
    <recommendedName>
        <fullName evidence="3">DUF1573 domain-containing protein</fullName>
    </recommendedName>
</protein>
<dbReference type="Gene3D" id="2.60.40.10">
    <property type="entry name" value="Immunoglobulins"/>
    <property type="match status" value="1"/>
</dbReference>
<proteinExistence type="predicted"/>
<dbReference type="AlphaFoldDB" id="A0A419S4R3"/>
<name>A0A419S4R3_9SPHI</name>
<dbReference type="PROSITE" id="PS51257">
    <property type="entry name" value="PROKAR_LIPOPROTEIN"/>
    <property type="match status" value="1"/>
</dbReference>
<evidence type="ECO:0008006" key="3">
    <source>
        <dbReference type="Google" id="ProtNLM"/>
    </source>
</evidence>
<evidence type="ECO:0000313" key="1">
    <source>
        <dbReference type="EMBL" id="RKD15057.1"/>
    </source>
</evidence>
<dbReference type="RefSeq" id="WP_120181923.1">
    <property type="nucleotide sequence ID" value="NZ_CBINCU010000003.1"/>
</dbReference>
<organism evidence="1 2">
    <name type="scientific">Pelobium manganitolerans</name>
    <dbReference type="NCBI Taxonomy" id="1842495"/>
    <lineage>
        <taxon>Bacteria</taxon>
        <taxon>Pseudomonadati</taxon>
        <taxon>Bacteroidota</taxon>
        <taxon>Sphingobacteriia</taxon>
        <taxon>Sphingobacteriales</taxon>
        <taxon>Sphingobacteriaceae</taxon>
        <taxon>Pelobium</taxon>
    </lineage>
</organism>
<dbReference type="OrthoDB" id="826619at2"/>
<dbReference type="PANTHER" id="PTHR37833">
    <property type="entry name" value="LIPOPROTEIN-RELATED"/>
    <property type="match status" value="1"/>
</dbReference>
<dbReference type="Proteomes" id="UP000283433">
    <property type="component" value="Unassembled WGS sequence"/>
</dbReference>
<dbReference type="InterPro" id="IPR013783">
    <property type="entry name" value="Ig-like_fold"/>
</dbReference>
<evidence type="ECO:0000313" key="2">
    <source>
        <dbReference type="Proteomes" id="UP000283433"/>
    </source>
</evidence>